<evidence type="ECO:0000313" key="6">
    <source>
        <dbReference type="RefSeq" id="XP_022293459.1"/>
    </source>
</evidence>
<reference evidence="6" key="1">
    <citation type="submission" date="2025-08" db="UniProtKB">
        <authorList>
            <consortium name="RefSeq"/>
        </authorList>
    </citation>
    <scope>IDENTIFICATION</scope>
    <source>
        <tissue evidence="6">Whole sample</tissue>
    </source>
</reference>
<dbReference type="PROSITE" id="PS50853">
    <property type="entry name" value="FN3"/>
    <property type="match status" value="2"/>
</dbReference>
<feature type="transmembrane region" description="Helical" evidence="2">
    <location>
        <begin position="713"/>
        <end position="735"/>
    </location>
</feature>
<dbReference type="PANTHER" id="PTHR46708:SF2">
    <property type="entry name" value="FIBRONECTIN TYPE-III DOMAIN-CONTAINING PROTEIN"/>
    <property type="match status" value="1"/>
</dbReference>
<evidence type="ECO:0000313" key="5">
    <source>
        <dbReference type="Proteomes" id="UP000694844"/>
    </source>
</evidence>
<keyword evidence="1" id="KW-0677">Repeat</keyword>
<protein>
    <submittedName>
        <fullName evidence="6">Uncharacterized protein LOC111104046</fullName>
    </submittedName>
</protein>
<sequence length="740" mass="82473">MASIRGLFVWVLILGLFSACCIQSASKEVTTMVTDSRLEQMTLTICRKNTDCFFPNSICSDACGAFSVCQCMDEYVLTGSSVCTPVNLFKVTDISLKNVTEDSIVVEWSTTQNFQGVMVSYTVTFNGSINSNVSSPHLIRSLSDGEVHPVQITSNVRGRDGREATAMSDVKFTRTVPKAPRFDRGQSYAAPSATISWTPQNPDVDVFYVTLMGPVVSFSNVTSERSITFNDLRPEMNYTVTVVQQTNDPFPTNSSKANFEFHTNSKEPGPPKAIDVINVGQRTIFLKITDTDTPKGDIAGYVFKLRYQIYPDTDNMEQTTYLPKTASSIYVLQHHIKPGVTYMIAVFTRNNAFNSSTNVTLDNVTTLPDIPGMVSVLNPQQTNQTTTSGFIRWGRPNSPNGNMKAYRVVLNGRPNIIQCRLYFLCTGMCNATLLGPPIDTCVIQNDTTLVENQREMSLLVDSLRVGTTYTLSVVGYTEAGAGNLPHYVTLRTLSIVPAAVKPNSFQISFSSSGATYLNLKWAAPAFPGEDLKYQVTLRDQLKDVLLDTRETSSPAYSLSSSVNSVQLYNYYKYSIAVGSMTSAGLAERQTYSFITPSRGNLGRPQNLKINILPDNCEYILIEWDEANIEDRNGPITQYIFENRDGTDEWTYPVPSPNYWAVHNRKFSYMLSVREQATYSLEIYAKSPNQTGVIYTTQRFQTTLCLATSNAGEIVLIAYRSLLCFCMGVIIFVYFWKVREM</sequence>
<dbReference type="OrthoDB" id="6272991at2759"/>
<evidence type="ECO:0000256" key="1">
    <source>
        <dbReference type="ARBA" id="ARBA00022737"/>
    </source>
</evidence>
<dbReference type="PROSITE" id="PS51257">
    <property type="entry name" value="PROKAR_LIPOPROTEIN"/>
    <property type="match status" value="1"/>
</dbReference>
<keyword evidence="2" id="KW-1133">Transmembrane helix</keyword>
<dbReference type="GeneID" id="111104046"/>
<dbReference type="SUPFAM" id="SSF49265">
    <property type="entry name" value="Fibronectin type III"/>
    <property type="match status" value="3"/>
</dbReference>
<dbReference type="RefSeq" id="XP_022293459.1">
    <property type="nucleotide sequence ID" value="XM_022437751.1"/>
</dbReference>
<dbReference type="AlphaFoldDB" id="A0A8B8ATB2"/>
<evidence type="ECO:0000256" key="2">
    <source>
        <dbReference type="SAM" id="Phobius"/>
    </source>
</evidence>
<dbReference type="InterPro" id="IPR036116">
    <property type="entry name" value="FN3_sf"/>
</dbReference>
<feature type="chain" id="PRO_5034819915" evidence="3">
    <location>
        <begin position="20"/>
        <end position="740"/>
    </location>
</feature>
<feature type="domain" description="Fibronectin type-III" evidence="4">
    <location>
        <begin position="176"/>
        <end position="268"/>
    </location>
</feature>
<dbReference type="InterPro" id="IPR013783">
    <property type="entry name" value="Ig-like_fold"/>
</dbReference>
<feature type="domain" description="Fibronectin type-III" evidence="4">
    <location>
        <begin position="270"/>
        <end position="369"/>
    </location>
</feature>
<dbReference type="KEGG" id="cvn:111104046"/>
<accession>A0A8B8ATB2</accession>
<dbReference type="InterPro" id="IPR050991">
    <property type="entry name" value="ECM_Regulatory_Proteins"/>
</dbReference>
<dbReference type="Pfam" id="PF00041">
    <property type="entry name" value="fn3"/>
    <property type="match status" value="2"/>
</dbReference>
<dbReference type="PANTHER" id="PTHR46708">
    <property type="entry name" value="TENASCIN"/>
    <property type="match status" value="1"/>
</dbReference>
<dbReference type="Gene3D" id="2.60.40.10">
    <property type="entry name" value="Immunoglobulins"/>
    <property type="match status" value="3"/>
</dbReference>
<keyword evidence="3" id="KW-0732">Signal</keyword>
<dbReference type="SMART" id="SM00060">
    <property type="entry name" value="FN3"/>
    <property type="match status" value="5"/>
</dbReference>
<proteinExistence type="predicted"/>
<keyword evidence="5" id="KW-1185">Reference proteome</keyword>
<organism evidence="5 6">
    <name type="scientific">Crassostrea virginica</name>
    <name type="common">Eastern oyster</name>
    <dbReference type="NCBI Taxonomy" id="6565"/>
    <lineage>
        <taxon>Eukaryota</taxon>
        <taxon>Metazoa</taxon>
        <taxon>Spiralia</taxon>
        <taxon>Lophotrochozoa</taxon>
        <taxon>Mollusca</taxon>
        <taxon>Bivalvia</taxon>
        <taxon>Autobranchia</taxon>
        <taxon>Pteriomorphia</taxon>
        <taxon>Ostreida</taxon>
        <taxon>Ostreoidea</taxon>
        <taxon>Ostreidae</taxon>
        <taxon>Crassostrea</taxon>
    </lineage>
</organism>
<gene>
    <name evidence="6" type="primary">LOC111104046</name>
</gene>
<dbReference type="InterPro" id="IPR003961">
    <property type="entry name" value="FN3_dom"/>
</dbReference>
<keyword evidence="2" id="KW-0472">Membrane</keyword>
<evidence type="ECO:0000259" key="4">
    <source>
        <dbReference type="PROSITE" id="PS50853"/>
    </source>
</evidence>
<evidence type="ECO:0000256" key="3">
    <source>
        <dbReference type="SAM" id="SignalP"/>
    </source>
</evidence>
<dbReference type="CDD" id="cd00063">
    <property type="entry name" value="FN3"/>
    <property type="match status" value="1"/>
</dbReference>
<keyword evidence="2" id="KW-0812">Transmembrane</keyword>
<dbReference type="Proteomes" id="UP000694844">
    <property type="component" value="Chromosome 7"/>
</dbReference>
<feature type="signal peptide" evidence="3">
    <location>
        <begin position="1"/>
        <end position="19"/>
    </location>
</feature>
<name>A0A8B8ATB2_CRAVI</name>